<dbReference type="EMBL" id="CM047747">
    <property type="protein sequence ID" value="KAJ0018655.1"/>
    <property type="molecule type" value="Genomic_DNA"/>
</dbReference>
<organism evidence="1 2">
    <name type="scientific">Pistacia integerrima</name>
    <dbReference type="NCBI Taxonomy" id="434235"/>
    <lineage>
        <taxon>Eukaryota</taxon>
        <taxon>Viridiplantae</taxon>
        <taxon>Streptophyta</taxon>
        <taxon>Embryophyta</taxon>
        <taxon>Tracheophyta</taxon>
        <taxon>Spermatophyta</taxon>
        <taxon>Magnoliopsida</taxon>
        <taxon>eudicotyledons</taxon>
        <taxon>Gunneridae</taxon>
        <taxon>Pentapetalae</taxon>
        <taxon>rosids</taxon>
        <taxon>malvids</taxon>
        <taxon>Sapindales</taxon>
        <taxon>Anacardiaceae</taxon>
        <taxon>Pistacia</taxon>
    </lineage>
</organism>
<name>A0ACC0XKK2_9ROSI</name>
<proteinExistence type="predicted"/>
<dbReference type="Proteomes" id="UP001163603">
    <property type="component" value="Chromosome 12"/>
</dbReference>
<reference evidence="2" key="1">
    <citation type="journal article" date="2023" name="G3 (Bethesda)">
        <title>Genome assembly and association tests identify interacting loci associated with vigor, precocity, and sex in interspecific pistachio rootstocks.</title>
        <authorList>
            <person name="Palmer W."/>
            <person name="Jacygrad E."/>
            <person name="Sagayaradj S."/>
            <person name="Cavanaugh K."/>
            <person name="Han R."/>
            <person name="Bertier L."/>
            <person name="Beede B."/>
            <person name="Kafkas S."/>
            <person name="Golino D."/>
            <person name="Preece J."/>
            <person name="Michelmore R."/>
        </authorList>
    </citation>
    <scope>NUCLEOTIDE SEQUENCE [LARGE SCALE GENOMIC DNA]</scope>
</reference>
<gene>
    <name evidence="1" type="ORF">Pint_09899</name>
</gene>
<sequence length="241" mass="26258">MFLLPSLFLLLLLVSAAQSDVIINTLNLCTFKIWLASSPSGADFESESSPGSTDIIILPDTWKGSIWARTKCSANASNYFSCETGDCGSGKDYCRDPPPTYPVTLLNLDLNKKTVLSYEVSLNHGFNIPIRFEPLDGTLFGGDRKCPVVDCIADISNVCPSFLVAKNQNGAYVGCYSACDALKDPKYCCTGKFTGPDCQPNEYSKTFKDLCNLAHTYPGDNDPPTYKCSEGTSFNITFCAF</sequence>
<evidence type="ECO:0000313" key="2">
    <source>
        <dbReference type="Proteomes" id="UP001163603"/>
    </source>
</evidence>
<protein>
    <submittedName>
        <fullName evidence="1">Uncharacterized protein</fullName>
    </submittedName>
</protein>
<comment type="caution">
    <text evidence="1">The sequence shown here is derived from an EMBL/GenBank/DDBJ whole genome shotgun (WGS) entry which is preliminary data.</text>
</comment>
<accession>A0ACC0XKK2</accession>
<keyword evidence="2" id="KW-1185">Reference proteome</keyword>
<evidence type="ECO:0000313" key="1">
    <source>
        <dbReference type="EMBL" id="KAJ0018655.1"/>
    </source>
</evidence>